<reference evidence="1" key="1">
    <citation type="submission" date="2020-11" db="EMBL/GenBank/DDBJ databases">
        <authorList>
            <consortium name="DOE Joint Genome Institute"/>
            <person name="Ahrendt S."/>
            <person name="Riley R."/>
            <person name="Andreopoulos W."/>
            <person name="LaButti K."/>
            <person name="Pangilinan J."/>
            <person name="Ruiz-duenas F.J."/>
            <person name="Barrasa J.M."/>
            <person name="Sanchez-Garcia M."/>
            <person name="Camarero S."/>
            <person name="Miyauchi S."/>
            <person name="Serrano A."/>
            <person name="Linde D."/>
            <person name="Babiker R."/>
            <person name="Drula E."/>
            <person name="Ayuso-Fernandez I."/>
            <person name="Pacheco R."/>
            <person name="Padilla G."/>
            <person name="Ferreira P."/>
            <person name="Barriuso J."/>
            <person name="Kellner H."/>
            <person name="Castanera R."/>
            <person name="Alfaro M."/>
            <person name="Ramirez L."/>
            <person name="Pisabarro A.G."/>
            <person name="Kuo A."/>
            <person name="Tritt A."/>
            <person name="Lipzen A."/>
            <person name="He G."/>
            <person name="Yan M."/>
            <person name="Ng V."/>
            <person name="Cullen D."/>
            <person name="Martin F."/>
            <person name="Rosso M.-N."/>
            <person name="Henrissat B."/>
            <person name="Hibbett D."/>
            <person name="Martinez A.T."/>
            <person name="Grigoriev I.V."/>
        </authorList>
    </citation>
    <scope>NUCLEOTIDE SEQUENCE</scope>
    <source>
        <strain evidence="1">AH 44721</strain>
    </source>
</reference>
<comment type="caution">
    <text evidence="1">The sequence shown here is derived from an EMBL/GenBank/DDBJ whole genome shotgun (WGS) entry which is preliminary data.</text>
</comment>
<gene>
    <name evidence="1" type="ORF">CPB84DRAFT_1783463</name>
</gene>
<dbReference type="EMBL" id="JADNYJ010000067">
    <property type="protein sequence ID" value="KAF8893221.1"/>
    <property type="molecule type" value="Genomic_DNA"/>
</dbReference>
<sequence length="122" mass="13176">VFSNTSIYKCFSHLGLIATARRHSNALLASTRFPSWTGATSIGREAVLGGGTAHGIVLALNVYVIPLPIHSMLLTMSSWCFLLCIECAEFCSMVIGPCLVNLAIGSIYGAVLYPRNWSVFHV</sequence>
<keyword evidence="2" id="KW-1185">Reference proteome</keyword>
<dbReference type="Proteomes" id="UP000724874">
    <property type="component" value="Unassembled WGS sequence"/>
</dbReference>
<accession>A0A9P5TKK5</accession>
<evidence type="ECO:0000313" key="2">
    <source>
        <dbReference type="Proteomes" id="UP000724874"/>
    </source>
</evidence>
<name>A0A9P5TKK5_GYMJU</name>
<protein>
    <submittedName>
        <fullName evidence="1">Uncharacterized protein</fullName>
    </submittedName>
</protein>
<proteinExistence type="predicted"/>
<evidence type="ECO:0000313" key="1">
    <source>
        <dbReference type="EMBL" id="KAF8893221.1"/>
    </source>
</evidence>
<organism evidence="1 2">
    <name type="scientific">Gymnopilus junonius</name>
    <name type="common">Spectacular rustgill mushroom</name>
    <name type="synonym">Gymnopilus spectabilis subsp. junonius</name>
    <dbReference type="NCBI Taxonomy" id="109634"/>
    <lineage>
        <taxon>Eukaryota</taxon>
        <taxon>Fungi</taxon>
        <taxon>Dikarya</taxon>
        <taxon>Basidiomycota</taxon>
        <taxon>Agaricomycotina</taxon>
        <taxon>Agaricomycetes</taxon>
        <taxon>Agaricomycetidae</taxon>
        <taxon>Agaricales</taxon>
        <taxon>Agaricineae</taxon>
        <taxon>Hymenogastraceae</taxon>
        <taxon>Gymnopilus</taxon>
    </lineage>
</organism>
<dbReference type="AlphaFoldDB" id="A0A9P5TKK5"/>
<feature type="non-terminal residue" evidence="1">
    <location>
        <position position="122"/>
    </location>
</feature>